<keyword evidence="10 11" id="KW-0472">Membrane</keyword>
<evidence type="ECO:0000256" key="10">
    <source>
        <dbReference type="ARBA" id="ARBA00023136"/>
    </source>
</evidence>
<feature type="transmembrane region" description="Helical" evidence="11">
    <location>
        <begin position="885"/>
        <end position="903"/>
    </location>
</feature>
<dbReference type="GO" id="GO:1990573">
    <property type="term" value="P:potassium ion import across plasma membrane"/>
    <property type="evidence" value="ECO:0007669"/>
    <property type="project" value="TreeGrafter"/>
</dbReference>
<evidence type="ECO:0000256" key="11">
    <source>
        <dbReference type="SAM" id="Phobius"/>
    </source>
</evidence>
<dbReference type="Gene3D" id="2.70.150.10">
    <property type="entry name" value="Calcium-transporting ATPase, cytoplasmic transduction domain A"/>
    <property type="match status" value="1"/>
</dbReference>
<protein>
    <submittedName>
        <fullName evidence="13">HAD-IC family P-type ATPase</fullName>
    </submittedName>
</protein>
<organism evidence="13 14">
    <name type="scientific">Microbulbifer thermotolerans</name>
    <dbReference type="NCBI Taxonomy" id="252514"/>
    <lineage>
        <taxon>Bacteria</taxon>
        <taxon>Pseudomonadati</taxon>
        <taxon>Pseudomonadota</taxon>
        <taxon>Gammaproteobacteria</taxon>
        <taxon>Cellvibrionales</taxon>
        <taxon>Microbulbiferaceae</taxon>
        <taxon>Microbulbifer</taxon>
    </lineage>
</organism>
<evidence type="ECO:0000313" key="13">
    <source>
        <dbReference type="EMBL" id="MCX2800531.1"/>
    </source>
</evidence>
<keyword evidence="8" id="KW-1278">Translocase</keyword>
<dbReference type="InterPro" id="IPR059000">
    <property type="entry name" value="ATPase_P-type_domA"/>
</dbReference>
<dbReference type="SFLD" id="SFLDF00027">
    <property type="entry name" value="p-type_atpase"/>
    <property type="match status" value="1"/>
</dbReference>
<dbReference type="GO" id="GO:0005524">
    <property type="term" value="F:ATP binding"/>
    <property type="evidence" value="ECO:0007669"/>
    <property type="project" value="UniProtKB-KW"/>
</dbReference>
<dbReference type="InterPro" id="IPR001757">
    <property type="entry name" value="P_typ_ATPase"/>
</dbReference>
<dbReference type="Pfam" id="PF00122">
    <property type="entry name" value="E1-E2_ATPase"/>
    <property type="match status" value="1"/>
</dbReference>
<dbReference type="SMART" id="SM00831">
    <property type="entry name" value="Cation_ATPase_N"/>
    <property type="match status" value="1"/>
</dbReference>
<reference evidence="13" key="1">
    <citation type="submission" date="2022-11" db="EMBL/GenBank/DDBJ databases">
        <title>Chitin-degrading and fungicidal potential of chitinolytic bacterial strains from marine environment of the Pacific Ocean regions.</title>
        <authorList>
            <person name="Pentekhina I."/>
            <person name="Nedashkovskaya O."/>
            <person name="Seitkalieva A."/>
            <person name="Podvolotskaya A."/>
            <person name="Tekutyeva L."/>
            <person name="Balabanova L."/>
        </authorList>
    </citation>
    <scope>NUCLEOTIDE SEQUENCE</scope>
    <source>
        <strain evidence="13">KMM 6838</strain>
    </source>
</reference>
<feature type="transmembrane region" description="Helical" evidence="11">
    <location>
        <begin position="709"/>
        <end position="732"/>
    </location>
</feature>
<dbReference type="PRINTS" id="PR00120">
    <property type="entry name" value="HATPASE"/>
</dbReference>
<name>A0AB35HU95_MICTH</name>
<evidence type="ECO:0000256" key="4">
    <source>
        <dbReference type="ARBA" id="ARBA00022692"/>
    </source>
</evidence>
<sequence length="922" mass="99110">MFTSITAQPDSAKAKMTDTDAQRQWHCLPAKEAANRLDSGEEGLSVEEANRRLAAYGPNTLPQPRLPGFLHLFLRQFVSPLIYVLLAAMVVSLIAGKFADATFIGLILLLNALIGALQEYHAHRSAQALRKLMVSRARVIRGGEILEIDAESLVPGDLLLLASGDRVPADLRLLESVGLEVDESVLTGESLPVSKNSDLLCDADTPVAERINQCFAGSLVTSGRARGLVTATGLHTEMGKLSLTLESAETVQPPLFQRIERFSKKLTIALLTTVAILAAIELARDTPPLVIFMTAVALAVSAIPEGLPMALTVVLSIATRRMVKRNVIVRKLVAVESLGSCTVIAADKTGTLTENRLTASEVAFCDGEGFTVDGGILPSHPQSSPVDHAIMARVARAAALCNEAELHPLENGQWHSSGDAVDQALLVMAHKTGFSRAQLLQTYPLKGQIHYEPALGFAATSHANPQGQGGRQLVCVKGALEKLLPMCSRMATADGDVPLDSASITEQMHRLAERGARVLALAEGELGESETLSQEKLQNLCLLGLAAMFDPLRPEAAAAVEECKQAGIHLCMLTGDHPHTALSIARELKLAEQGDKAVTGTDLAQAEARGEAAVDALTADTRVYARVSPEQKLTIVQSLQRQGEFVAVTGDGVNDAPALNSAHVGVAMGEQGTEVAKESADLLLADDNFASVVAGVEEGRIAYRNIRKVIFFLISTGAAEVVLFILTTAFGLPLPLTAVQLLWLNLVTNSVQSIGLALEPGEGDEMQRPPRSPQESLFDPLMLRRVITAGLVMGGLAFGCFYWLLEQGWEVDAARNSVLLLMVLFENVQVFNSRSEYRSIFRQPLFSNPILLLGTLAGQGIHILSLYSPLMQDLLGVSPVSAREWVTLLTVALLQLLAMELLLSITRWRKRKKADSLKTYIT</sequence>
<dbReference type="GO" id="GO:0012505">
    <property type="term" value="C:endomembrane system"/>
    <property type="evidence" value="ECO:0007669"/>
    <property type="project" value="UniProtKB-SubCell"/>
</dbReference>
<dbReference type="InterPro" id="IPR044492">
    <property type="entry name" value="P_typ_ATPase_HD_dom"/>
</dbReference>
<dbReference type="InterPro" id="IPR004014">
    <property type="entry name" value="ATPase_P-typ_cation-transptr_N"/>
</dbReference>
<dbReference type="Pfam" id="PF00690">
    <property type="entry name" value="Cation_ATPase_N"/>
    <property type="match status" value="1"/>
</dbReference>
<dbReference type="RefSeq" id="WP_197463098.1">
    <property type="nucleotide sequence ID" value="NZ_CP014864.1"/>
</dbReference>
<evidence type="ECO:0000256" key="8">
    <source>
        <dbReference type="ARBA" id="ARBA00022967"/>
    </source>
</evidence>
<evidence type="ECO:0000256" key="7">
    <source>
        <dbReference type="ARBA" id="ARBA00022842"/>
    </source>
</evidence>
<evidence type="ECO:0000256" key="9">
    <source>
        <dbReference type="ARBA" id="ARBA00022989"/>
    </source>
</evidence>
<keyword evidence="5" id="KW-0547">Nucleotide-binding</keyword>
<dbReference type="Pfam" id="PF00689">
    <property type="entry name" value="Cation_ATPase_C"/>
    <property type="match status" value="1"/>
</dbReference>
<keyword evidence="7" id="KW-0460">Magnesium</keyword>
<dbReference type="PROSITE" id="PS00154">
    <property type="entry name" value="ATPASE_E1_E2"/>
    <property type="match status" value="1"/>
</dbReference>
<dbReference type="Proteomes" id="UP001209730">
    <property type="component" value="Unassembled WGS sequence"/>
</dbReference>
<dbReference type="GO" id="GO:0030007">
    <property type="term" value="P:intracellular potassium ion homeostasis"/>
    <property type="evidence" value="ECO:0007669"/>
    <property type="project" value="TreeGrafter"/>
</dbReference>
<feature type="domain" description="Cation-transporting P-type ATPase N-terminal" evidence="12">
    <location>
        <begin position="24"/>
        <end position="97"/>
    </location>
</feature>
<dbReference type="InterPro" id="IPR006068">
    <property type="entry name" value="ATPase_P-typ_cation-transptr_C"/>
</dbReference>
<dbReference type="EMBL" id="JAPHQB010000002">
    <property type="protein sequence ID" value="MCX2800531.1"/>
    <property type="molecule type" value="Genomic_DNA"/>
</dbReference>
<dbReference type="GO" id="GO:1902600">
    <property type="term" value="P:proton transmembrane transport"/>
    <property type="evidence" value="ECO:0007669"/>
    <property type="project" value="TreeGrafter"/>
</dbReference>
<comment type="subcellular location">
    <subcellularLocation>
        <location evidence="1">Endomembrane system</location>
        <topology evidence="1">Multi-pass membrane protein</topology>
    </subcellularLocation>
</comment>
<dbReference type="InterPro" id="IPR036412">
    <property type="entry name" value="HAD-like_sf"/>
</dbReference>
<accession>A0AB35HU95</accession>
<keyword evidence="3" id="KW-0597">Phosphoprotein</keyword>
<evidence type="ECO:0000313" key="14">
    <source>
        <dbReference type="Proteomes" id="UP001209730"/>
    </source>
</evidence>
<comment type="caution">
    <text evidence="13">The sequence shown here is derived from an EMBL/GenBank/DDBJ whole genome shotgun (WGS) entry which is preliminary data.</text>
</comment>
<dbReference type="PANTHER" id="PTHR43294">
    <property type="entry name" value="SODIUM/POTASSIUM-TRANSPORTING ATPASE SUBUNIT ALPHA"/>
    <property type="match status" value="1"/>
</dbReference>
<dbReference type="SUPFAM" id="SSF81665">
    <property type="entry name" value="Calcium ATPase, transmembrane domain M"/>
    <property type="match status" value="1"/>
</dbReference>
<dbReference type="NCBIfam" id="TIGR01494">
    <property type="entry name" value="ATPase_P-type"/>
    <property type="match status" value="2"/>
</dbReference>
<dbReference type="InterPro" id="IPR023214">
    <property type="entry name" value="HAD_sf"/>
</dbReference>
<dbReference type="SFLD" id="SFLDG00002">
    <property type="entry name" value="C1.7:_P-type_atpase_like"/>
    <property type="match status" value="1"/>
</dbReference>
<dbReference type="Pfam" id="PF13246">
    <property type="entry name" value="Cation_ATPase"/>
    <property type="match status" value="1"/>
</dbReference>
<dbReference type="FunFam" id="2.70.150.10:FF:000160">
    <property type="entry name" value="Sarcoplasmic/endoplasmic reticulum calcium ATPase 1"/>
    <property type="match status" value="1"/>
</dbReference>
<dbReference type="GO" id="GO:0005391">
    <property type="term" value="F:P-type sodium:potassium-exchanging transporter activity"/>
    <property type="evidence" value="ECO:0007669"/>
    <property type="project" value="TreeGrafter"/>
</dbReference>
<dbReference type="InterPro" id="IPR023298">
    <property type="entry name" value="ATPase_P-typ_TM_dom_sf"/>
</dbReference>
<feature type="transmembrane region" description="Helical" evidence="11">
    <location>
        <begin position="786"/>
        <end position="805"/>
    </location>
</feature>
<dbReference type="InterPro" id="IPR023299">
    <property type="entry name" value="ATPase_P-typ_cyto_dom_N"/>
</dbReference>
<feature type="transmembrane region" description="Helical" evidence="11">
    <location>
        <begin position="72"/>
        <end position="95"/>
    </location>
</feature>
<dbReference type="GeneID" id="76608011"/>
<feature type="transmembrane region" description="Helical" evidence="11">
    <location>
        <begin position="101"/>
        <end position="120"/>
    </location>
</feature>
<keyword evidence="9 11" id="KW-1133">Transmembrane helix</keyword>
<dbReference type="InterPro" id="IPR008250">
    <property type="entry name" value="ATPase_P-typ_transduc_dom_A_sf"/>
</dbReference>
<evidence type="ECO:0000259" key="12">
    <source>
        <dbReference type="SMART" id="SM00831"/>
    </source>
</evidence>
<comment type="similarity">
    <text evidence="2">Belongs to the cation transport ATPase (P-type) (TC 3.A.3) family. Type IIA subfamily.</text>
</comment>
<dbReference type="GO" id="GO:0005886">
    <property type="term" value="C:plasma membrane"/>
    <property type="evidence" value="ECO:0007669"/>
    <property type="project" value="TreeGrafter"/>
</dbReference>
<dbReference type="GO" id="GO:0036376">
    <property type="term" value="P:sodium ion export across plasma membrane"/>
    <property type="evidence" value="ECO:0007669"/>
    <property type="project" value="TreeGrafter"/>
</dbReference>
<dbReference type="SUPFAM" id="SSF56784">
    <property type="entry name" value="HAD-like"/>
    <property type="match status" value="1"/>
</dbReference>
<evidence type="ECO:0000256" key="3">
    <source>
        <dbReference type="ARBA" id="ARBA00022553"/>
    </source>
</evidence>
<dbReference type="GO" id="GO:0016887">
    <property type="term" value="F:ATP hydrolysis activity"/>
    <property type="evidence" value="ECO:0007669"/>
    <property type="project" value="InterPro"/>
</dbReference>
<dbReference type="AlphaFoldDB" id="A0AB35HU95"/>
<feature type="transmembrane region" description="Helical" evidence="11">
    <location>
        <begin position="266"/>
        <end position="283"/>
    </location>
</feature>
<dbReference type="SUPFAM" id="SSF81660">
    <property type="entry name" value="Metal cation-transporting ATPase, ATP-binding domain N"/>
    <property type="match status" value="1"/>
</dbReference>
<dbReference type="PRINTS" id="PR00119">
    <property type="entry name" value="CATATPASE"/>
</dbReference>
<feature type="transmembrane region" description="Helical" evidence="11">
    <location>
        <begin position="845"/>
        <end position="865"/>
    </location>
</feature>
<evidence type="ECO:0000256" key="2">
    <source>
        <dbReference type="ARBA" id="ARBA00005675"/>
    </source>
</evidence>
<evidence type="ECO:0000256" key="6">
    <source>
        <dbReference type="ARBA" id="ARBA00022840"/>
    </source>
</evidence>
<proteinExistence type="inferred from homology"/>
<dbReference type="PANTHER" id="PTHR43294:SF20">
    <property type="entry name" value="P-TYPE ATPASE"/>
    <property type="match status" value="1"/>
</dbReference>
<dbReference type="InterPro" id="IPR050510">
    <property type="entry name" value="Cation_transp_ATPase_P-type"/>
</dbReference>
<keyword evidence="6" id="KW-0067">ATP-binding</keyword>
<dbReference type="Gene3D" id="3.40.50.1000">
    <property type="entry name" value="HAD superfamily/HAD-like"/>
    <property type="match status" value="1"/>
</dbReference>
<evidence type="ECO:0000256" key="5">
    <source>
        <dbReference type="ARBA" id="ARBA00022741"/>
    </source>
</evidence>
<gene>
    <name evidence="13" type="ORF">OQJ68_01885</name>
</gene>
<dbReference type="Gene3D" id="1.20.1110.10">
    <property type="entry name" value="Calcium-transporting ATPase, transmembrane domain"/>
    <property type="match status" value="1"/>
</dbReference>
<dbReference type="SUPFAM" id="SSF81653">
    <property type="entry name" value="Calcium ATPase, transduction domain A"/>
    <property type="match status" value="1"/>
</dbReference>
<keyword evidence="4 11" id="KW-0812">Transmembrane</keyword>
<feature type="transmembrane region" description="Helical" evidence="11">
    <location>
        <begin position="289"/>
        <end position="315"/>
    </location>
</feature>
<dbReference type="InterPro" id="IPR018303">
    <property type="entry name" value="ATPase_P-typ_P_site"/>
</dbReference>
<dbReference type="SFLD" id="SFLDS00003">
    <property type="entry name" value="Haloacid_Dehalogenase"/>
    <property type="match status" value="1"/>
</dbReference>
<dbReference type="Gene3D" id="3.40.1110.10">
    <property type="entry name" value="Calcium-transporting ATPase, cytoplasmic domain N"/>
    <property type="match status" value="1"/>
</dbReference>
<evidence type="ECO:0000256" key="1">
    <source>
        <dbReference type="ARBA" id="ARBA00004127"/>
    </source>
</evidence>
<dbReference type="GO" id="GO:0006883">
    <property type="term" value="P:intracellular sodium ion homeostasis"/>
    <property type="evidence" value="ECO:0007669"/>
    <property type="project" value="TreeGrafter"/>
</dbReference>